<feature type="domain" description="Tc1-like transposase DDE" evidence="1">
    <location>
        <begin position="27"/>
        <end position="106"/>
    </location>
</feature>
<dbReference type="Pfam" id="PF13358">
    <property type="entry name" value="DDE_3"/>
    <property type="match status" value="1"/>
</dbReference>
<accession>A0A4Y2W6W4</accession>
<dbReference type="InterPro" id="IPR036397">
    <property type="entry name" value="RNaseH_sf"/>
</dbReference>
<dbReference type="EMBL" id="BGPR01055257">
    <property type="protein sequence ID" value="GBO31870.1"/>
    <property type="molecule type" value="Genomic_DNA"/>
</dbReference>
<name>A0A4Y2W6W4_ARAVE</name>
<dbReference type="Gene3D" id="3.30.420.10">
    <property type="entry name" value="Ribonuclease H-like superfamily/Ribonuclease H"/>
    <property type="match status" value="1"/>
</dbReference>
<evidence type="ECO:0000313" key="3">
    <source>
        <dbReference type="Proteomes" id="UP000499080"/>
    </source>
</evidence>
<keyword evidence="3" id="KW-1185">Reference proteome</keyword>
<gene>
    <name evidence="2" type="ORF">AVEN_183628_1</name>
</gene>
<dbReference type="GO" id="GO:0003676">
    <property type="term" value="F:nucleic acid binding"/>
    <property type="evidence" value="ECO:0007669"/>
    <property type="project" value="InterPro"/>
</dbReference>
<dbReference type="Proteomes" id="UP000499080">
    <property type="component" value="Unassembled WGS sequence"/>
</dbReference>
<dbReference type="InterPro" id="IPR038717">
    <property type="entry name" value="Tc1-like_DDE_dom"/>
</dbReference>
<comment type="caution">
    <text evidence="2">The sequence shown here is derived from an EMBL/GenBank/DDBJ whole genome shotgun (WGS) entry which is preliminary data.</text>
</comment>
<dbReference type="AlphaFoldDB" id="A0A4Y2W6W4"/>
<evidence type="ECO:0000313" key="2">
    <source>
        <dbReference type="EMBL" id="GBO31870.1"/>
    </source>
</evidence>
<proteinExistence type="predicted"/>
<sequence length="108" mass="12389">MSKSCLGCVILWRAITPNSHLEIIVLKRRQTFQIYLSLLQNLYPKLPSASHPNNFIFLEDNAAIQCRNVVKQWFASQNIKVSNRPPISPDLNIIDNVWGILSDDVNRD</sequence>
<protein>
    <recommendedName>
        <fullName evidence="1">Tc1-like transposase DDE domain-containing protein</fullName>
    </recommendedName>
</protein>
<reference evidence="2 3" key="1">
    <citation type="journal article" date="2019" name="Sci. Rep.">
        <title>Orb-weaving spider Araneus ventricosus genome elucidates the spidroin gene catalogue.</title>
        <authorList>
            <person name="Kono N."/>
            <person name="Nakamura H."/>
            <person name="Ohtoshi R."/>
            <person name="Moran D.A.P."/>
            <person name="Shinohara A."/>
            <person name="Yoshida Y."/>
            <person name="Fujiwara M."/>
            <person name="Mori M."/>
            <person name="Tomita M."/>
            <person name="Arakawa K."/>
        </authorList>
    </citation>
    <scope>NUCLEOTIDE SEQUENCE [LARGE SCALE GENOMIC DNA]</scope>
</reference>
<evidence type="ECO:0000259" key="1">
    <source>
        <dbReference type="Pfam" id="PF13358"/>
    </source>
</evidence>
<organism evidence="2 3">
    <name type="scientific">Araneus ventricosus</name>
    <name type="common">Orbweaver spider</name>
    <name type="synonym">Epeira ventricosa</name>
    <dbReference type="NCBI Taxonomy" id="182803"/>
    <lineage>
        <taxon>Eukaryota</taxon>
        <taxon>Metazoa</taxon>
        <taxon>Ecdysozoa</taxon>
        <taxon>Arthropoda</taxon>
        <taxon>Chelicerata</taxon>
        <taxon>Arachnida</taxon>
        <taxon>Araneae</taxon>
        <taxon>Araneomorphae</taxon>
        <taxon>Entelegynae</taxon>
        <taxon>Araneoidea</taxon>
        <taxon>Araneidae</taxon>
        <taxon>Araneus</taxon>
    </lineage>
</organism>
<feature type="non-terminal residue" evidence="2">
    <location>
        <position position="108"/>
    </location>
</feature>